<protein>
    <submittedName>
        <fullName evidence="1">Uncharacterized protein</fullName>
    </submittedName>
</protein>
<organism evidence="1">
    <name type="scientific">Arundo donax</name>
    <name type="common">Giant reed</name>
    <name type="synonym">Donax arundinaceus</name>
    <dbReference type="NCBI Taxonomy" id="35708"/>
    <lineage>
        <taxon>Eukaryota</taxon>
        <taxon>Viridiplantae</taxon>
        <taxon>Streptophyta</taxon>
        <taxon>Embryophyta</taxon>
        <taxon>Tracheophyta</taxon>
        <taxon>Spermatophyta</taxon>
        <taxon>Magnoliopsida</taxon>
        <taxon>Liliopsida</taxon>
        <taxon>Poales</taxon>
        <taxon>Poaceae</taxon>
        <taxon>PACMAD clade</taxon>
        <taxon>Arundinoideae</taxon>
        <taxon>Arundineae</taxon>
        <taxon>Arundo</taxon>
    </lineage>
</organism>
<dbReference type="EMBL" id="GBRH01240833">
    <property type="protein sequence ID" value="JAD57062.1"/>
    <property type="molecule type" value="Transcribed_RNA"/>
</dbReference>
<accession>A0A0A9BCP4</accession>
<reference evidence="1" key="2">
    <citation type="journal article" date="2015" name="Data Brief">
        <title>Shoot transcriptome of the giant reed, Arundo donax.</title>
        <authorList>
            <person name="Barrero R.A."/>
            <person name="Guerrero F.D."/>
            <person name="Moolhuijzen P."/>
            <person name="Goolsby J.A."/>
            <person name="Tidwell J."/>
            <person name="Bellgard S.E."/>
            <person name="Bellgard M.I."/>
        </authorList>
    </citation>
    <scope>NUCLEOTIDE SEQUENCE</scope>
    <source>
        <tissue evidence="1">Shoot tissue taken approximately 20 cm above the soil surface</tissue>
    </source>
</reference>
<dbReference type="AlphaFoldDB" id="A0A0A9BCP4"/>
<reference evidence="1" key="1">
    <citation type="submission" date="2014-09" db="EMBL/GenBank/DDBJ databases">
        <authorList>
            <person name="Magalhaes I.L.F."/>
            <person name="Oliveira U."/>
            <person name="Santos F.R."/>
            <person name="Vidigal T.H.D.A."/>
            <person name="Brescovit A.D."/>
            <person name="Santos A.J."/>
        </authorList>
    </citation>
    <scope>NUCLEOTIDE SEQUENCE</scope>
    <source>
        <tissue evidence="1">Shoot tissue taken approximately 20 cm above the soil surface</tissue>
    </source>
</reference>
<evidence type="ECO:0000313" key="1">
    <source>
        <dbReference type="EMBL" id="JAD57062.1"/>
    </source>
</evidence>
<sequence>MVLLLRLEEKTIGGMCVSFQRGVHYCTISSRDLEIYEVPCVACSLWKHFNLFFKKRISHQVFMF</sequence>
<proteinExistence type="predicted"/>
<name>A0A0A9BCP4_ARUDO</name>